<dbReference type="InterPro" id="IPR011333">
    <property type="entry name" value="SKP1/BTB/POZ_sf"/>
</dbReference>
<dbReference type="PROSITE" id="PS50097">
    <property type="entry name" value="BTB"/>
    <property type="match status" value="1"/>
</dbReference>
<proteinExistence type="predicted"/>
<keyword evidence="3" id="KW-1185">Reference proteome</keyword>
<comment type="caution">
    <text evidence="2">The sequence shown here is derived from an EMBL/GenBank/DDBJ whole genome shotgun (WGS) entry which is preliminary data.</text>
</comment>
<organism evidence="2 3">
    <name type="scientific">Knufia obscura</name>
    <dbReference type="NCBI Taxonomy" id="1635080"/>
    <lineage>
        <taxon>Eukaryota</taxon>
        <taxon>Fungi</taxon>
        <taxon>Dikarya</taxon>
        <taxon>Ascomycota</taxon>
        <taxon>Pezizomycotina</taxon>
        <taxon>Eurotiomycetes</taxon>
        <taxon>Chaetothyriomycetidae</taxon>
        <taxon>Chaetothyriales</taxon>
        <taxon>Trichomeriaceae</taxon>
        <taxon>Knufia</taxon>
    </lineage>
</organism>
<reference evidence="2 3" key="1">
    <citation type="journal article" date="2023" name="Res Sq">
        <title>Genomic and morphological characterization of Knufia obscura isolated from the Mars 2020 spacecraft assembly facility.</title>
        <authorList>
            <person name="Chander A.M."/>
            <person name="Teixeira M.M."/>
            <person name="Singh N.K."/>
            <person name="Williams M.P."/>
            <person name="Parker C.W."/>
            <person name="Leo P."/>
            <person name="Stajich J.E."/>
            <person name="Torok T."/>
            <person name="Tighe S."/>
            <person name="Mason C.E."/>
            <person name="Venkateswaran K."/>
        </authorList>
    </citation>
    <scope>NUCLEOTIDE SEQUENCE [LARGE SCALE GENOMIC DNA]</scope>
    <source>
        <strain evidence="2 3">CCFEE 5817</strain>
    </source>
</reference>
<dbReference type="Pfam" id="PF00651">
    <property type="entry name" value="BTB"/>
    <property type="match status" value="1"/>
</dbReference>
<dbReference type="InterPro" id="IPR000210">
    <property type="entry name" value="BTB/POZ_dom"/>
</dbReference>
<gene>
    <name evidence="2" type="ORF">PMZ80_005115</name>
</gene>
<sequence>MLDSVSSHQFRFAQLTFNVLIQIFFITRATPVSLPASSPIFIATRPAIVDSAQGLFTRDLSAERRRSAGINTSHRLQIRTTIDDIMADLNGNAVSGSNSDSTAISTSSAKSTAPLKPSEYVHSELITISVGAEKKKYYVYKDLLTAQSPWFAARIKQNWKRDPNEVNLEHHEPVAFDIVLNWMFNPNIDSEPSVPVGALLRKLGSAYKLAGELLMFSLQNALVDTSLINQRSRDRSPSFETIVMLWDMDLSTTELFRMALRACVRTVMLQSKQRSLNKVPGMTEVYARSDLLKLVFQTTYQYDRAQWPPPINEPLCIYHEHPDGRRCNTQAH</sequence>
<dbReference type="PANTHER" id="PTHR47843:SF2">
    <property type="entry name" value="BTB DOMAIN-CONTAINING PROTEIN"/>
    <property type="match status" value="1"/>
</dbReference>
<evidence type="ECO:0000259" key="1">
    <source>
        <dbReference type="PROSITE" id="PS50097"/>
    </source>
</evidence>
<evidence type="ECO:0000313" key="3">
    <source>
        <dbReference type="Proteomes" id="UP001334248"/>
    </source>
</evidence>
<accession>A0ABR0RPP6</accession>
<dbReference type="Proteomes" id="UP001334248">
    <property type="component" value="Unassembled WGS sequence"/>
</dbReference>
<feature type="domain" description="BTB" evidence="1">
    <location>
        <begin position="124"/>
        <end position="192"/>
    </location>
</feature>
<evidence type="ECO:0000313" key="2">
    <source>
        <dbReference type="EMBL" id="KAK5942550.1"/>
    </source>
</evidence>
<dbReference type="GeneID" id="89998564"/>
<dbReference type="PANTHER" id="PTHR47843">
    <property type="entry name" value="BTB DOMAIN-CONTAINING PROTEIN-RELATED"/>
    <property type="match status" value="1"/>
</dbReference>
<name>A0ABR0RPP6_9EURO</name>
<dbReference type="RefSeq" id="XP_064730640.1">
    <property type="nucleotide sequence ID" value="XM_064873536.1"/>
</dbReference>
<dbReference type="EMBL" id="JAVHJV010000005">
    <property type="protein sequence ID" value="KAK5942550.1"/>
    <property type="molecule type" value="Genomic_DNA"/>
</dbReference>
<dbReference type="SUPFAM" id="SSF54695">
    <property type="entry name" value="POZ domain"/>
    <property type="match status" value="1"/>
</dbReference>
<dbReference type="Gene3D" id="3.30.710.10">
    <property type="entry name" value="Potassium Channel Kv1.1, Chain A"/>
    <property type="match status" value="1"/>
</dbReference>
<protein>
    <recommendedName>
        <fullName evidence="1">BTB domain-containing protein</fullName>
    </recommendedName>
</protein>
<dbReference type="CDD" id="cd18186">
    <property type="entry name" value="BTB_POZ_ZBTB_KLHL-like"/>
    <property type="match status" value="1"/>
</dbReference>